<reference evidence="3 4" key="1">
    <citation type="journal article" date="2005" name="Arch. Microbiol.">
        <title>The genome sequence of an anaerobic aromatic-degrading denitrifying bacterium, strain EbN1.</title>
        <authorList>
            <person name="Rabus R."/>
            <person name="Kube M."/>
            <person name="Heider J."/>
            <person name="Beck A."/>
            <person name="Heitmann K."/>
            <person name="Widdel F."/>
            <person name="Reinhardt R."/>
        </authorList>
    </citation>
    <scope>NUCLEOTIDE SEQUENCE [LARGE SCALE GENOMIC DNA]</scope>
    <source>
        <strain evidence="3 4">EbN1</strain>
        <plasmid evidence="4">Plasmid pAzo1</plasmid>
    </source>
</reference>
<feature type="coiled-coil region" evidence="1">
    <location>
        <begin position="280"/>
        <end position="346"/>
    </location>
</feature>
<sequence length="1246" mass="140756">MRTDDFHLERIILIDSYRKGDIGEVRLDGHVNVNGINAAGKTTLLRTIPLFYGEAAARMLKGEQGKKAFTDHYLPRSTSYIVFEYARRGQLCMAVLHSNVTGESVQYRFIAAGYRRALFVIGQSIVESNTQLIRHVEKQGIQCTRALTRGEYRSIIQNDVERRELRSLAGQFAFTGSGSRLSHVDRIVTGMFVRAATFRDLRAIIVSSIAQDEGQLEIRAQRDQMDVWIHDHDAYVDVMNEAGRVAGLAEASKTRESAIASLSLTKGHLMALERASSTQLQAVKEGLNALEEQVATDRAQVAQKSAETRGRLSAQDEALKQARAQLERLDAQAKRYQDERLETRAQDQERLPSVQSELELQEKSLAALLGSQRSVTEEYERLELLADQRNKAKIADIEKGRAPIYEEIDRLKAECEAHYQGLESALRHEHEGALREANEEAKGYAERIGWLNGRINDAQASPELVMQKEAKDDECEKARSTLEAARKGREDAQRARLAAKTRFDEADRHLGRIHARLQEQKGALQAAMQVGDAAPGTLIHFLRSQVPDWRENIGKLASRELLLRTDLVPEVDEAQKQNLYGVRLRLDRIEAPWHAHEETIEARIAQFKSDIDAEHARHAAQESALGQARAALDAADKAEEDALRTYQGADERLGRLSGEQQSLKRQLEESRTRAKKQAEEERRDVAAQQKALELEIKQMLAAFDRTLRENTTARQQALKALEGTKKDKLAAIVAAIAKEQTALAAQLDGLKTERHRSLAAKGIDPQTLSRLETEIATLHATIEQIRKDGPAIAQYHVWLQSQWPQRPAYVAQVETIETEVRRLKDELARIQADAERRNAAFMKELDALEKQEHRIDGELSGVRLRIERLAFVREDADAAQAAHEAAHTLAYLDELKRTNESAKLDAEKKIEDDVGVILRAFTKHRGTAPDRFYESYRSDLATQSKGGREWLPAIQEWFGSRHLEARRVLRDGASLLGQTVDEFYGALSTFKNRTQSFSRELQTCIDSSADFEKITNVQARIQTTVDTLNYWPSIRALSEEFRLWVERQDDDLPHQEFCQALRRVSQCFERESTLSADLVDLIQLEIDLVENGRHVTVRDEKTLEHVSSNGISYLILIVLFLGFLQRVRKDAPVQVVCAVDELKNLDLANTERLFNLLDRHRVTLISAFPDADPEVLRLFAHRYTILEERRIASVVLDDDMEAELAHEDRSLETSQSPQAADPQGSSKLENNPGCATITLEEDADHV</sequence>
<dbReference type="AlphaFoldDB" id="Q5NWU4"/>
<dbReference type="HOGENOM" id="CLU_007224_0_0_4"/>
<evidence type="ECO:0000256" key="2">
    <source>
        <dbReference type="SAM" id="MobiDB-lite"/>
    </source>
</evidence>
<dbReference type="OrthoDB" id="9810371at2"/>
<organism evidence="3 4">
    <name type="scientific">Aromatoleum aromaticum (strain DSM 19018 / LMG 30748 / EbN1)</name>
    <name type="common">Azoarcus sp. (strain EbN1)</name>
    <dbReference type="NCBI Taxonomy" id="76114"/>
    <lineage>
        <taxon>Bacteria</taxon>
        <taxon>Pseudomonadati</taxon>
        <taxon>Pseudomonadota</taxon>
        <taxon>Betaproteobacteria</taxon>
        <taxon>Rhodocyclales</taxon>
        <taxon>Rhodocyclaceae</taxon>
        <taxon>Aromatoleum</taxon>
    </lineage>
</organism>
<dbReference type="SUPFAM" id="SSF52540">
    <property type="entry name" value="P-loop containing nucleoside triphosphate hydrolases"/>
    <property type="match status" value="1"/>
</dbReference>
<evidence type="ECO:0000256" key="1">
    <source>
        <dbReference type="SAM" id="Coils"/>
    </source>
</evidence>
<dbReference type="EMBL" id="CR555307">
    <property type="protein sequence ID" value="CAI10470.1"/>
    <property type="molecule type" value="Genomic_DNA"/>
</dbReference>
<keyword evidence="3" id="KW-0614">Plasmid</keyword>
<geneLocation type="plasmid" evidence="4">
    <name>pAzo1</name>
</geneLocation>
<feature type="compositionally biased region" description="Polar residues" evidence="2">
    <location>
        <begin position="1212"/>
        <end position="1229"/>
    </location>
</feature>
<keyword evidence="4" id="KW-1185">Reference proteome</keyword>
<dbReference type="Pfam" id="PF12128">
    <property type="entry name" value="DUF3584"/>
    <property type="match status" value="1"/>
</dbReference>
<evidence type="ECO:0000313" key="4">
    <source>
        <dbReference type="Proteomes" id="UP000006552"/>
    </source>
</evidence>
<feature type="region of interest" description="Disordered" evidence="2">
    <location>
        <begin position="657"/>
        <end position="683"/>
    </location>
</feature>
<dbReference type="KEGG" id="eba:p1B290"/>
<feature type="compositionally biased region" description="Basic and acidic residues" evidence="2">
    <location>
        <begin position="665"/>
        <end position="683"/>
    </location>
</feature>
<evidence type="ECO:0008006" key="5">
    <source>
        <dbReference type="Google" id="ProtNLM"/>
    </source>
</evidence>
<name>Q5NWU4_AROAE</name>
<feature type="region of interest" description="Disordered" evidence="2">
    <location>
        <begin position="1206"/>
        <end position="1246"/>
    </location>
</feature>
<accession>Q5NWU4</accession>
<keyword evidence="1" id="KW-0175">Coiled coil</keyword>
<gene>
    <name evidence="3" type="ORF">p1B290</name>
</gene>
<dbReference type="Proteomes" id="UP000006552">
    <property type="component" value="Plasmid 1"/>
</dbReference>
<dbReference type="RefSeq" id="WP_011254709.1">
    <property type="nucleotide sequence ID" value="NC_006823.1"/>
</dbReference>
<proteinExistence type="predicted"/>
<dbReference type="InterPro" id="IPR021979">
    <property type="entry name" value="DUF3584"/>
</dbReference>
<feature type="coiled-coil region" evidence="1">
    <location>
        <begin position="813"/>
        <end position="851"/>
    </location>
</feature>
<evidence type="ECO:0000313" key="3">
    <source>
        <dbReference type="EMBL" id="CAI10470.1"/>
    </source>
</evidence>
<protein>
    <recommendedName>
        <fullName evidence="5">ATP-binding protein</fullName>
    </recommendedName>
</protein>
<dbReference type="InterPro" id="IPR027417">
    <property type="entry name" value="P-loop_NTPase"/>
</dbReference>